<dbReference type="EMBL" id="GBRH01238200">
    <property type="protein sequence ID" value="JAD59695.1"/>
    <property type="molecule type" value="Transcribed_RNA"/>
</dbReference>
<name>A0A0A9SV38_ARUDO</name>
<sequence>MLWSFTCCPFSENHTSKNFL</sequence>
<reference evidence="1" key="2">
    <citation type="journal article" date="2015" name="Data Brief">
        <title>Shoot transcriptome of the giant reed, Arundo donax.</title>
        <authorList>
            <person name="Barrero R.A."/>
            <person name="Guerrero F.D."/>
            <person name="Moolhuijzen P."/>
            <person name="Goolsby J.A."/>
            <person name="Tidwell J."/>
            <person name="Bellgard S.E."/>
            <person name="Bellgard M.I."/>
        </authorList>
    </citation>
    <scope>NUCLEOTIDE SEQUENCE</scope>
    <source>
        <tissue evidence="1">Shoot tissue taken approximately 20 cm above the soil surface</tissue>
    </source>
</reference>
<evidence type="ECO:0000313" key="1">
    <source>
        <dbReference type="EMBL" id="JAD59695.1"/>
    </source>
</evidence>
<dbReference type="AlphaFoldDB" id="A0A0A9SV38"/>
<organism evidence="1">
    <name type="scientific">Arundo donax</name>
    <name type="common">Giant reed</name>
    <name type="synonym">Donax arundinaceus</name>
    <dbReference type="NCBI Taxonomy" id="35708"/>
    <lineage>
        <taxon>Eukaryota</taxon>
        <taxon>Viridiplantae</taxon>
        <taxon>Streptophyta</taxon>
        <taxon>Embryophyta</taxon>
        <taxon>Tracheophyta</taxon>
        <taxon>Spermatophyta</taxon>
        <taxon>Magnoliopsida</taxon>
        <taxon>Liliopsida</taxon>
        <taxon>Poales</taxon>
        <taxon>Poaceae</taxon>
        <taxon>PACMAD clade</taxon>
        <taxon>Arundinoideae</taxon>
        <taxon>Arundineae</taxon>
        <taxon>Arundo</taxon>
    </lineage>
</organism>
<accession>A0A0A9SV38</accession>
<protein>
    <submittedName>
        <fullName evidence="1">Uncharacterized protein</fullName>
    </submittedName>
</protein>
<proteinExistence type="predicted"/>
<reference evidence="1" key="1">
    <citation type="submission" date="2014-09" db="EMBL/GenBank/DDBJ databases">
        <authorList>
            <person name="Magalhaes I.L.F."/>
            <person name="Oliveira U."/>
            <person name="Santos F.R."/>
            <person name="Vidigal T.H.D.A."/>
            <person name="Brescovit A.D."/>
            <person name="Santos A.J."/>
        </authorList>
    </citation>
    <scope>NUCLEOTIDE SEQUENCE</scope>
    <source>
        <tissue evidence="1">Shoot tissue taken approximately 20 cm above the soil surface</tissue>
    </source>
</reference>